<keyword evidence="2" id="KW-1185">Reference proteome</keyword>
<accession>A0AAE0WQ24</accession>
<dbReference type="Proteomes" id="UP001274830">
    <property type="component" value="Unassembled WGS sequence"/>
</dbReference>
<dbReference type="EMBL" id="JAUTXT010000013">
    <property type="protein sequence ID" value="KAK3675858.1"/>
    <property type="molecule type" value="Genomic_DNA"/>
</dbReference>
<organism evidence="1 2">
    <name type="scientific">Recurvomyces mirabilis</name>
    <dbReference type="NCBI Taxonomy" id="574656"/>
    <lineage>
        <taxon>Eukaryota</taxon>
        <taxon>Fungi</taxon>
        <taxon>Dikarya</taxon>
        <taxon>Ascomycota</taxon>
        <taxon>Pezizomycotina</taxon>
        <taxon>Dothideomycetes</taxon>
        <taxon>Dothideomycetidae</taxon>
        <taxon>Mycosphaerellales</taxon>
        <taxon>Teratosphaeriaceae</taxon>
        <taxon>Recurvomyces</taxon>
    </lineage>
</organism>
<proteinExistence type="predicted"/>
<evidence type="ECO:0000313" key="2">
    <source>
        <dbReference type="Proteomes" id="UP001274830"/>
    </source>
</evidence>
<sequence>MALTAGYEAVREMSRRYEERLASKMEGVPRNGTLNLAGERGSLLGFSGSAVQAEEQKGKVVKAALYGIQVFYSFFIM</sequence>
<gene>
    <name evidence="1" type="primary">CTR2</name>
    <name evidence="1" type="ORF">LTR78_004499</name>
</gene>
<reference evidence="1" key="1">
    <citation type="submission" date="2023-07" db="EMBL/GenBank/DDBJ databases">
        <title>Black Yeasts Isolated from many extreme environments.</title>
        <authorList>
            <person name="Coleine C."/>
            <person name="Stajich J.E."/>
            <person name="Selbmann L."/>
        </authorList>
    </citation>
    <scope>NUCLEOTIDE SEQUENCE</scope>
    <source>
        <strain evidence="1">CCFEE 5485</strain>
    </source>
</reference>
<comment type="caution">
    <text evidence="1">The sequence shown here is derived from an EMBL/GenBank/DDBJ whole genome shotgun (WGS) entry which is preliminary data.</text>
</comment>
<name>A0AAE0WQ24_9PEZI</name>
<evidence type="ECO:0000313" key="1">
    <source>
        <dbReference type="EMBL" id="KAK3675858.1"/>
    </source>
</evidence>
<dbReference type="AlphaFoldDB" id="A0AAE0WQ24"/>
<protein>
    <submittedName>
        <fullName evidence="1">Copper transpport protein</fullName>
    </submittedName>
</protein>